<evidence type="ECO:0000313" key="7">
    <source>
        <dbReference type="Proteomes" id="UP000268093"/>
    </source>
</evidence>
<keyword evidence="2" id="KW-0547">Nucleotide-binding</keyword>
<dbReference type="GO" id="GO:0006139">
    <property type="term" value="P:nucleobase-containing compound metabolic process"/>
    <property type="evidence" value="ECO:0007669"/>
    <property type="project" value="InterPro"/>
</dbReference>
<dbReference type="AlphaFoldDB" id="A0A433D9T4"/>
<feature type="non-terminal residue" evidence="6">
    <location>
        <position position="1"/>
    </location>
</feature>
<comment type="similarity">
    <text evidence="4">Belongs to the adenylate kinase family.</text>
</comment>
<evidence type="ECO:0000256" key="1">
    <source>
        <dbReference type="ARBA" id="ARBA00022679"/>
    </source>
</evidence>
<protein>
    <submittedName>
        <fullName evidence="6">P-loop containing nucleoside triphosphate hydrolase protein</fullName>
    </submittedName>
</protein>
<dbReference type="GO" id="GO:0016787">
    <property type="term" value="F:hydrolase activity"/>
    <property type="evidence" value="ECO:0007669"/>
    <property type="project" value="UniProtKB-KW"/>
</dbReference>
<evidence type="ECO:0000256" key="4">
    <source>
        <dbReference type="RuleBase" id="RU003330"/>
    </source>
</evidence>
<dbReference type="Proteomes" id="UP000268093">
    <property type="component" value="Unassembled WGS sequence"/>
</dbReference>
<proteinExistence type="inferred from homology"/>
<dbReference type="SUPFAM" id="SSF52540">
    <property type="entry name" value="P-loop containing nucleoside triphosphate hydrolases"/>
    <property type="match status" value="1"/>
</dbReference>
<accession>A0A433D9T4</accession>
<organism evidence="6 7">
    <name type="scientific">Jimgerdemannia flammicorona</name>
    <dbReference type="NCBI Taxonomy" id="994334"/>
    <lineage>
        <taxon>Eukaryota</taxon>
        <taxon>Fungi</taxon>
        <taxon>Fungi incertae sedis</taxon>
        <taxon>Mucoromycota</taxon>
        <taxon>Mucoromycotina</taxon>
        <taxon>Endogonomycetes</taxon>
        <taxon>Endogonales</taxon>
        <taxon>Endogonaceae</taxon>
        <taxon>Jimgerdemannia</taxon>
    </lineage>
</organism>
<dbReference type="OrthoDB" id="442176at2759"/>
<dbReference type="CDD" id="cd01428">
    <property type="entry name" value="ADK"/>
    <property type="match status" value="1"/>
</dbReference>
<dbReference type="Pfam" id="PF00406">
    <property type="entry name" value="ADK"/>
    <property type="match status" value="2"/>
</dbReference>
<comment type="caution">
    <text evidence="6">The sequence shown here is derived from an EMBL/GenBank/DDBJ whole genome shotgun (WGS) entry which is preliminary data.</text>
</comment>
<dbReference type="PANTHER" id="PTHR23359">
    <property type="entry name" value="NUCLEOTIDE KINASE"/>
    <property type="match status" value="1"/>
</dbReference>
<dbReference type="GO" id="GO:0005524">
    <property type="term" value="F:ATP binding"/>
    <property type="evidence" value="ECO:0007669"/>
    <property type="project" value="InterPro"/>
</dbReference>
<gene>
    <name evidence="6" type="ORF">BC936DRAFT_145522</name>
</gene>
<dbReference type="PROSITE" id="PS00113">
    <property type="entry name" value="ADENYLATE_KINASE"/>
    <property type="match status" value="1"/>
</dbReference>
<keyword evidence="3 4" id="KW-0418">Kinase</keyword>
<evidence type="ECO:0000256" key="2">
    <source>
        <dbReference type="ARBA" id="ARBA00022741"/>
    </source>
</evidence>
<keyword evidence="7" id="KW-1185">Reference proteome</keyword>
<dbReference type="InterPro" id="IPR027417">
    <property type="entry name" value="P-loop_NTPase"/>
</dbReference>
<dbReference type="InterPro" id="IPR000850">
    <property type="entry name" value="Adenylat/UMP-CMP_kin"/>
</dbReference>
<keyword evidence="6" id="KW-0378">Hydrolase</keyword>
<dbReference type="PRINTS" id="PR00094">
    <property type="entry name" value="ADENYLTKNASE"/>
</dbReference>
<dbReference type="HAMAP" id="MF_00235">
    <property type="entry name" value="Adenylate_kinase_Adk"/>
    <property type="match status" value="1"/>
</dbReference>
<sequence length="391" mass="43479">PERRKARKARKGLFPEPLTCQIITFNPPHHPRSENKMSLRASISRVAPALRSATARPSTRILPVKHRLLSTTPVRRFSSEAPPSGKKQSGGPSVPALLAVASLGFASYYILVHTRKGQDLVKSKSATADKVIEQKAAAFDPKDVTAVLAPARAPNPNSSGATTASSIFLVCFPQSLITIPLPSYMHTYSLLPILFFRPKAGDLLRDEQKRPNSEYSEMIQNCLKNGLIVPHRVTIALLENAMREAVQAGKTRFLIDGFPRKIDQAIEFESVVTIACDILIIPRPSTKSRAFILGRHTTSSQVVPSRFVLYFECPEEEMLKRLLNRGKTSGRVDDNLESIKKRFQTFIDTSYPVIEAYEKQGKVHSISCVNSPDVVYGKVKKIFNELFNENV</sequence>
<dbReference type="InterPro" id="IPR033690">
    <property type="entry name" value="Adenylat_kinase_CS"/>
</dbReference>
<dbReference type="GO" id="GO:0019205">
    <property type="term" value="F:nucleobase-containing compound kinase activity"/>
    <property type="evidence" value="ECO:0007669"/>
    <property type="project" value="InterPro"/>
</dbReference>
<evidence type="ECO:0000313" key="6">
    <source>
        <dbReference type="EMBL" id="RUP47619.1"/>
    </source>
</evidence>
<name>A0A433D9T4_9FUNG</name>
<evidence type="ECO:0000256" key="3">
    <source>
        <dbReference type="ARBA" id="ARBA00022777"/>
    </source>
</evidence>
<reference evidence="6 7" key="1">
    <citation type="journal article" date="2018" name="New Phytol.">
        <title>Phylogenomics of Endogonaceae and evolution of mycorrhizas within Mucoromycota.</title>
        <authorList>
            <person name="Chang Y."/>
            <person name="Desiro A."/>
            <person name="Na H."/>
            <person name="Sandor L."/>
            <person name="Lipzen A."/>
            <person name="Clum A."/>
            <person name="Barry K."/>
            <person name="Grigoriev I.V."/>
            <person name="Martin F.M."/>
            <person name="Stajich J.E."/>
            <person name="Smith M.E."/>
            <person name="Bonito G."/>
            <person name="Spatafora J.W."/>
        </authorList>
    </citation>
    <scope>NUCLEOTIDE SEQUENCE [LARGE SCALE GENOMIC DNA]</scope>
    <source>
        <strain evidence="6 7">GMNB39</strain>
    </source>
</reference>
<feature type="region of interest" description="Disordered" evidence="5">
    <location>
        <begin position="73"/>
        <end position="92"/>
    </location>
</feature>
<evidence type="ECO:0000256" key="5">
    <source>
        <dbReference type="SAM" id="MobiDB-lite"/>
    </source>
</evidence>
<dbReference type="Gene3D" id="3.40.50.300">
    <property type="entry name" value="P-loop containing nucleotide triphosphate hydrolases"/>
    <property type="match status" value="1"/>
</dbReference>
<dbReference type="EMBL" id="RBNI01004294">
    <property type="protein sequence ID" value="RUP47619.1"/>
    <property type="molecule type" value="Genomic_DNA"/>
</dbReference>
<keyword evidence="1 4" id="KW-0808">Transferase</keyword>